<dbReference type="PANTHER" id="PTHR43877:SF1">
    <property type="entry name" value="ACETYLTRANSFERASE"/>
    <property type="match status" value="1"/>
</dbReference>
<dbReference type="STRING" id="648782.SAMN04488554_0336"/>
<evidence type="ECO:0000256" key="2">
    <source>
        <dbReference type="ARBA" id="ARBA00023315"/>
    </source>
</evidence>
<reference evidence="5" key="1">
    <citation type="submission" date="2016-10" db="EMBL/GenBank/DDBJ databases">
        <authorList>
            <person name="Varghese N."/>
            <person name="Submissions S."/>
        </authorList>
    </citation>
    <scope>NUCLEOTIDE SEQUENCE [LARGE SCALE GENOMIC DNA]</scope>
    <source>
        <strain evidence="5">DSM 21368</strain>
    </source>
</reference>
<dbReference type="EMBL" id="FNTX01000001">
    <property type="protein sequence ID" value="SED64487.1"/>
    <property type="molecule type" value="Genomic_DNA"/>
</dbReference>
<dbReference type="GO" id="GO:0016747">
    <property type="term" value="F:acyltransferase activity, transferring groups other than amino-acyl groups"/>
    <property type="evidence" value="ECO:0007669"/>
    <property type="project" value="InterPro"/>
</dbReference>
<evidence type="ECO:0000313" key="4">
    <source>
        <dbReference type="EMBL" id="SED64487.1"/>
    </source>
</evidence>
<dbReference type="InterPro" id="IPR016181">
    <property type="entry name" value="Acyl_CoA_acyltransferase"/>
</dbReference>
<dbReference type="PANTHER" id="PTHR43877">
    <property type="entry name" value="AMINOALKYLPHOSPHONATE N-ACETYLTRANSFERASE-RELATED-RELATED"/>
    <property type="match status" value="1"/>
</dbReference>
<keyword evidence="1 4" id="KW-0808">Transferase</keyword>
<dbReference type="Proteomes" id="UP000199220">
    <property type="component" value="Unassembled WGS sequence"/>
</dbReference>
<dbReference type="CDD" id="cd04301">
    <property type="entry name" value="NAT_SF"/>
    <property type="match status" value="1"/>
</dbReference>
<dbReference type="InterPro" id="IPR050832">
    <property type="entry name" value="Bact_Acetyltransf"/>
</dbReference>
<name>A0A1H5CD37_9MICO</name>
<dbReference type="SUPFAM" id="SSF55729">
    <property type="entry name" value="Acyl-CoA N-acyltransferases (Nat)"/>
    <property type="match status" value="1"/>
</dbReference>
<dbReference type="NCBIfam" id="NF002959">
    <property type="entry name" value="PRK03624.1"/>
    <property type="match status" value="1"/>
</dbReference>
<dbReference type="Pfam" id="PF00583">
    <property type="entry name" value="Acetyltransf_1"/>
    <property type="match status" value="1"/>
</dbReference>
<organism evidence="4 5">
    <name type="scientific">Ruania alba</name>
    <dbReference type="NCBI Taxonomy" id="648782"/>
    <lineage>
        <taxon>Bacteria</taxon>
        <taxon>Bacillati</taxon>
        <taxon>Actinomycetota</taxon>
        <taxon>Actinomycetes</taxon>
        <taxon>Micrococcales</taxon>
        <taxon>Ruaniaceae</taxon>
        <taxon>Ruania</taxon>
    </lineage>
</organism>
<evidence type="ECO:0000259" key="3">
    <source>
        <dbReference type="PROSITE" id="PS51186"/>
    </source>
</evidence>
<accession>A0A1H5CD37</accession>
<protein>
    <submittedName>
        <fullName evidence="4">Acetyltransferase (GNAT) family protein</fullName>
    </submittedName>
</protein>
<dbReference type="OrthoDB" id="1821130at2"/>
<dbReference type="InterPro" id="IPR000182">
    <property type="entry name" value="GNAT_dom"/>
</dbReference>
<keyword evidence="2" id="KW-0012">Acyltransferase</keyword>
<evidence type="ECO:0000256" key="1">
    <source>
        <dbReference type="ARBA" id="ARBA00022679"/>
    </source>
</evidence>
<keyword evidence="5" id="KW-1185">Reference proteome</keyword>
<sequence>MTTAAREAHAEDASAVVGLWHAAGLTRPWNNPEADFATALATPSSTVLVLHDGAGHLCGTVLAGYEGHRGWIYYLAVAPDRQREGHGRRLVVAAEAWLASHGAPKVNLMVREGNPAGEFYASLGYEAQDVTVWGRWLG</sequence>
<dbReference type="Gene3D" id="3.40.630.30">
    <property type="match status" value="1"/>
</dbReference>
<dbReference type="RefSeq" id="WP_089771407.1">
    <property type="nucleotide sequence ID" value="NZ_FNTX01000001.1"/>
</dbReference>
<proteinExistence type="predicted"/>
<feature type="domain" description="N-acetyltransferase" evidence="3">
    <location>
        <begin position="3"/>
        <end position="138"/>
    </location>
</feature>
<evidence type="ECO:0000313" key="5">
    <source>
        <dbReference type="Proteomes" id="UP000199220"/>
    </source>
</evidence>
<gene>
    <name evidence="4" type="ORF">SAMN04488554_0336</name>
</gene>
<dbReference type="PROSITE" id="PS51186">
    <property type="entry name" value="GNAT"/>
    <property type="match status" value="1"/>
</dbReference>
<dbReference type="AlphaFoldDB" id="A0A1H5CD37"/>